<dbReference type="KEGG" id="shs:STEHIDRAFT_116388"/>
<proteinExistence type="predicted"/>
<accession>R7RWE6</accession>
<keyword evidence="2" id="KW-1185">Reference proteome</keyword>
<dbReference type="EMBL" id="JH687402">
    <property type="protein sequence ID" value="EIM79686.1"/>
    <property type="molecule type" value="Genomic_DNA"/>
</dbReference>
<dbReference type="Proteomes" id="UP000053927">
    <property type="component" value="Unassembled WGS sequence"/>
</dbReference>
<evidence type="ECO:0000313" key="2">
    <source>
        <dbReference type="Proteomes" id="UP000053927"/>
    </source>
</evidence>
<dbReference type="AlphaFoldDB" id="R7RWE6"/>
<dbReference type="GeneID" id="18795906"/>
<reference evidence="2" key="1">
    <citation type="journal article" date="2012" name="Science">
        <title>The Paleozoic origin of enzymatic lignin decomposition reconstructed from 31 fungal genomes.</title>
        <authorList>
            <person name="Floudas D."/>
            <person name="Binder M."/>
            <person name="Riley R."/>
            <person name="Barry K."/>
            <person name="Blanchette R.A."/>
            <person name="Henrissat B."/>
            <person name="Martinez A.T."/>
            <person name="Otillar R."/>
            <person name="Spatafora J.W."/>
            <person name="Yadav J.S."/>
            <person name="Aerts A."/>
            <person name="Benoit I."/>
            <person name="Boyd A."/>
            <person name="Carlson A."/>
            <person name="Copeland A."/>
            <person name="Coutinho P.M."/>
            <person name="de Vries R.P."/>
            <person name="Ferreira P."/>
            <person name="Findley K."/>
            <person name="Foster B."/>
            <person name="Gaskell J."/>
            <person name="Glotzer D."/>
            <person name="Gorecki P."/>
            <person name="Heitman J."/>
            <person name="Hesse C."/>
            <person name="Hori C."/>
            <person name="Igarashi K."/>
            <person name="Jurgens J.A."/>
            <person name="Kallen N."/>
            <person name="Kersten P."/>
            <person name="Kohler A."/>
            <person name="Kuees U."/>
            <person name="Kumar T.K.A."/>
            <person name="Kuo A."/>
            <person name="LaButti K."/>
            <person name="Larrondo L.F."/>
            <person name="Lindquist E."/>
            <person name="Ling A."/>
            <person name="Lombard V."/>
            <person name="Lucas S."/>
            <person name="Lundell T."/>
            <person name="Martin R."/>
            <person name="McLaughlin D.J."/>
            <person name="Morgenstern I."/>
            <person name="Morin E."/>
            <person name="Murat C."/>
            <person name="Nagy L.G."/>
            <person name="Nolan M."/>
            <person name="Ohm R.A."/>
            <person name="Patyshakuliyeva A."/>
            <person name="Rokas A."/>
            <person name="Ruiz-Duenas F.J."/>
            <person name="Sabat G."/>
            <person name="Salamov A."/>
            <person name="Samejima M."/>
            <person name="Schmutz J."/>
            <person name="Slot J.C."/>
            <person name="St John F."/>
            <person name="Stenlid J."/>
            <person name="Sun H."/>
            <person name="Sun S."/>
            <person name="Syed K."/>
            <person name="Tsang A."/>
            <person name="Wiebenga A."/>
            <person name="Young D."/>
            <person name="Pisabarro A."/>
            <person name="Eastwood D.C."/>
            <person name="Martin F."/>
            <person name="Cullen D."/>
            <person name="Grigoriev I.V."/>
            <person name="Hibbett D.S."/>
        </authorList>
    </citation>
    <scope>NUCLEOTIDE SEQUENCE [LARGE SCALE GENOMIC DNA]</scope>
    <source>
        <strain evidence="2">FP-91666</strain>
    </source>
</reference>
<gene>
    <name evidence="1" type="ORF">STEHIDRAFT_116388</name>
</gene>
<dbReference type="RefSeq" id="XP_007311257.1">
    <property type="nucleotide sequence ID" value="XM_007311195.1"/>
</dbReference>
<name>R7RWE6_STEHR</name>
<organism evidence="1 2">
    <name type="scientific">Stereum hirsutum (strain FP-91666)</name>
    <name type="common">White-rot fungus</name>
    <dbReference type="NCBI Taxonomy" id="721885"/>
    <lineage>
        <taxon>Eukaryota</taxon>
        <taxon>Fungi</taxon>
        <taxon>Dikarya</taxon>
        <taxon>Basidiomycota</taxon>
        <taxon>Agaricomycotina</taxon>
        <taxon>Agaricomycetes</taxon>
        <taxon>Russulales</taxon>
        <taxon>Stereaceae</taxon>
        <taxon>Stereum</taxon>
    </lineage>
</organism>
<evidence type="ECO:0000313" key="1">
    <source>
        <dbReference type="EMBL" id="EIM79686.1"/>
    </source>
</evidence>
<protein>
    <submittedName>
        <fullName evidence="1">Uncharacterized protein</fullName>
    </submittedName>
</protein>
<sequence length="154" mass="17127">MRCNGMAWEKEKTGVVAIQTWNASLIWNLELGTWDDARRWMWCVSQVEVEVEVEVDAVANEGGHGGGIEERERRNLNAGLEEQSIGMVRVAQNININKITTTLTATALPYHRLGHPSPRDGNGKREEVFARMCGGMDGWKDASVKLGGDVVDFE</sequence>